<gene>
    <name evidence="1" type="ORF">ID47_03395</name>
</gene>
<dbReference type="RefSeq" id="WP_038463781.1">
    <property type="nucleotide sequence ID" value="NZ_CP008941.1"/>
</dbReference>
<dbReference type="PANTHER" id="PTHR33361">
    <property type="entry name" value="GLR0591 PROTEIN"/>
    <property type="match status" value="1"/>
</dbReference>
<protein>
    <recommendedName>
        <fullName evidence="3">DUF885 domain-containing protein</fullName>
    </recommendedName>
</protein>
<evidence type="ECO:0000313" key="2">
    <source>
        <dbReference type="Proteomes" id="UP000028926"/>
    </source>
</evidence>
<dbReference type="OrthoDB" id="9769898at2"/>
<sequence>MLNLTPITYAADETGRKASTTTNQEICNAIAMDFLSHSPVEVKCDAGLSEFATVGTLMTIGFTDTWKMVYEALLTSLNEHRSALKEATILQRREIELTISIVEDYIKMMDLNKQHRRVSLFMPPNLVDPQDAIDAIGFVFGNLNSLIVKGYKPDVVAQRFKFYVMPGDDILSFIDGAIAELKRLINQYSESGADILYPSIRQLDDIIDSKKLDAIVKELPTLIGDGHADVISEFQAQIQRYVEFVTTTLRPPATAESFLPQELYLTYLRLYGVYDTPEQLIDRAKKDWDIYYKRYQDLALQIAQDRELSETDPAKIVLALEQEARSVDTKLVMERYEAAQAQMEEYIKRDNLMTLPGRPIRMRVGTAAEEATFPVPHVITPNFIGNTGTVWPEFVLCDLAGNSSPMTADPLIVHEGRPGHDLQFSRMVELYLEGKLNLIEIIIASNSANAEGWAHYAEYLMTDYMPLESQLAALKDQLLRIGRMFLDPQLNSQQIGFDDVVKFMKEKVGFDSMATAEAKRYSFQIPGQATSYRYGAIKIMDLRDKLCREMGDMFKMQKFHDAILSFGLLPVDLYADLIKNRMAEL</sequence>
<proteinExistence type="predicted"/>
<dbReference type="Proteomes" id="UP000028926">
    <property type="component" value="Chromosome"/>
</dbReference>
<dbReference type="KEGG" id="paca:ID47_03395"/>
<dbReference type="AlphaFoldDB" id="A0A077AVC8"/>
<dbReference type="Pfam" id="PF05960">
    <property type="entry name" value="DUF885"/>
    <property type="match status" value="1"/>
</dbReference>
<dbReference type="EMBL" id="CP008941">
    <property type="protein sequence ID" value="AIK95989.1"/>
    <property type="molecule type" value="Genomic_DNA"/>
</dbReference>
<name>A0A077AVC8_9PROT</name>
<dbReference type="HOGENOM" id="CLU_436716_0_0_5"/>
<dbReference type="InterPro" id="IPR010281">
    <property type="entry name" value="DUF885"/>
</dbReference>
<evidence type="ECO:0008006" key="3">
    <source>
        <dbReference type="Google" id="ProtNLM"/>
    </source>
</evidence>
<evidence type="ECO:0000313" key="1">
    <source>
        <dbReference type="EMBL" id="AIK95989.1"/>
    </source>
</evidence>
<dbReference type="STRING" id="91604.ID47_03395"/>
<accession>A0A077AVC8</accession>
<keyword evidence="2" id="KW-1185">Reference proteome</keyword>
<dbReference type="PANTHER" id="PTHR33361:SF2">
    <property type="entry name" value="DUF885 DOMAIN-CONTAINING PROTEIN"/>
    <property type="match status" value="1"/>
</dbReference>
<dbReference type="eggNOG" id="COG4805">
    <property type="taxonomic scope" value="Bacteria"/>
</dbReference>
<organism evidence="1 2">
    <name type="scientific">Candidatus Odyssella acanthamoebae</name>
    <dbReference type="NCBI Taxonomy" id="91604"/>
    <lineage>
        <taxon>Bacteria</taxon>
        <taxon>Pseudomonadati</taxon>
        <taxon>Pseudomonadota</taxon>
        <taxon>Alphaproteobacteria</taxon>
        <taxon>Holosporales</taxon>
        <taxon>Candidatus Paracaedibacteraceae</taxon>
        <taxon>Candidatus Odyssella</taxon>
    </lineage>
</organism>
<reference evidence="1 2" key="1">
    <citation type="submission" date="2014-07" db="EMBL/GenBank/DDBJ databases">
        <title>Comparative genomic insights into amoeba endosymbionts belonging to the families of Holosporaceae and Candidatus Midichloriaceae within Rickettsiales.</title>
        <authorList>
            <person name="Wang Z."/>
            <person name="Wu M."/>
        </authorList>
    </citation>
    <scope>NUCLEOTIDE SEQUENCE [LARGE SCALE GENOMIC DNA]</scope>
    <source>
        <strain evidence="1">PRA3</strain>
    </source>
</reference>